<dbReference type="GeneID" id="7833989"/>
<reference evidence="4" key="1">
    <citation type="journal article" date="2006" name="PLoS Biol.">
        <title>Macronuclear genome sequence of the ciliate Tetrahymena thermophila, a model eukaryote.</title>
        <authorList>
            <person name="Eisen J.A."/>
            <person name="Coyne R.S."/>
            <person name="Wu M."/>
            <person name="Wu D."/>
            <person name="Thiagarajan M."/>
            <person name="Wortman J.R."/>
            <person name="Badger J.H."/>
            <person name="Ren Q."/>
            <person name="Amedeo P."/>
            <person name="Jones K.M."/>
            <person name="Tallon L.J."/>
            <person name="Delcher A.L."/>
            <person name="Salzberg S.L."/>
            <person name="Silva J.C."/>
            <person name="Haas B.J."/>
            <person name="Majoros W.H."/>
            <person name="Farzad M."/>
            <person name="Carlton J.M."/>
            <person name="Smith R.K. Jr."/>
            <person name="Garg J."/>
            <person name="Pearlman R.E."/>
            <person name="Karrer K.M."/>
            <person name="Sun L."/>
            <person name="Manning G."/>
            <person name="Elde N.C."/>
            <person name="Turkewitz A.P."/>
            <person name="Asai D.J."/>
            <person name="Wilkes D.E."/>
            <person name="Wang Y."/>
            <person name="Cai H."/>
            <person name="Collins K."/>
            <person name="Stewart B.A."/>
            <person name="Lee S.R."/>
            <person name="Wilamowska K."/>
            <person name="Weinberg Z."/>
            <person name="Ruzzo W.L."/>
            <person name="Wloga D."/>
            <person name="Gaertig J."/>
            <person name="Frankel J."/>
            <person name="Tsao C.-C."/>
            <person name="Gorovsky M.A."/>
            <person name="Keeling P.J."/>
            <person name="Waller R.F."/>
            <person name="Patron N.J."/>
            <person name="Cherry J.M."/>
            <person name="Stover N.A."/>
            <person name="Krieger C.J."/>
            <person name="del Toro C."/>
            <person name="Ryder H.F."/>
            <person name="Williamson S.C."/>
            <person name="Barbeau R.A."/>
            <person name="Hamilton E.P."/>
            <person name="Orias E."/>
        </authorList>
    </citation>
    <scope>NUCLEOTIDE SEQUENCE [LARGE SCALE GENOMIC DNA]</scope>
    <source>
        <strain evidence="4">SB210</strain>
    </source>
</reference>
<dbReference type="InterPro" id="IPR023410">
    <property type="entry name" value="14-3-3_domain"/>
</dbReference>
<dbReference type="Gene3D" id="1.20.190.20">
    <property type="entry name" value="14-3-3 domain"/>
    <property type="match status" value="1"/>
</dbReference>
<dbReference type="eggNOG" id="KOG0841">
    <property type="taxonomic scope" value="Eukaryota"/>
</dbReference>
<dbReference type="CDD" id="cd08774">
    <property type="entry name" value="14-3-3"/>
    <property type="match status" value="1"/>
</dbReference>
<dbReference type="RefSeq" id="XP_001009806.2">
    <property type="nucleotide sequence ID" value="XM_001009806.2"/>
</dbReference>
<dbReference type="AlphaFoldDB" id="Q22W56"/>
<dbReference type="SUPFAM" id="SSF48445">
    <property type="entry name" value="14-3-3 protein"/>
    <property type="match status" value="1"/>
</dbReference>
<dbReference type="Proteomes" id="UP000009168">
    <property type="component" value="Unassembled WGS sequence"/>
</dbReference>
<dbReference type="STRING" id="312017.Q22W56"/>
<protein>
    <submittedName>
        <fullName evidence="3">14-3-3 family protein 14-3-3 beta/zeta</fullName>
    </submittedName>
</protein>
<dbReference type="OrthoDB" id="10260625at2759"/>
<evidence type="ECO:0000256" key="1">
    <source>
        <dbReference type="ARBA" id="ARBA00006141"/>
    </source>
</evidence>
<dbReference type="PRINTS" id="PR00305">
    <property type="entry name" value="1433ZETA"/>
</dbReference>
<dbReference type="EMBL" id="GG662820">
    <property type="protein sequence ID" value="EAR89561.2"/>
    <property type="molecule type" value="Genomic_DNA"/>
</dbReference>
<organism evidence="3 4">
    <name type="scientific">Tetrahymena thermophila (strain SB210)</name>
    <dbReference type="NCBI Taxonomy" id="312017"/>
    <lineage>
        <taxon>Eukaryota</taxon>
        <taxon>Sar</taxon>
        <taxon>Alveolata</taxon>
        <taxon>Ciliophora</taxon>
        <taxon>Intramacronucleata</taxon>
        <taxon>Oligohymenophorea</taxon>
        <taxon>Hymenostomatida</taxon>
        <taxon>Tetrahymenina</taxon>
        <taxon>Tetrahymenidae</taxon>
        <taxon>Tetrahymena</taxon>
    </lineage>
</organism>
<dbReference type="InterPro" id="IPR000308">
    <property type="entry name" value="14-3-3"/>
</dbReference>
<gene>
    <name evidence="3" type="ORF">TTHERM_00160760</name>
</gene>
<dbReference type="InParanoid" id="Q22W56"/>
<evidence type="ECO:0000313" key="3">
    <source>
        <dbReference type="EMBL" id="EAR89561.2"/>
    </source>
</evidence>
<dbReference type="PANTHER" id="PTHR18860">
    <property type="entry name" value="14-3-3 PROTEIN"/>
    <property type="match status" value="1"/>
</dbReference>
<keyword evidence="4" id="KW-1185">Reference proteome</keyword>
<comment type="similarity">
    <text evidence="1">Belongs to the 14-3-3 family.</text>
</comment>
<dbReference type="Pfam" id="PF00244">
    <property type="entry name" value="14-3-3"/>
    <property type="match status" value="1"/>
</dbReference>
<name>Q22W56_TETTS</name>
<dbReference type="FunCoup" id="Q22W56">
    <property type="interactions" value="268"/>
</dbReference>
<evidence type="ECO:0000259" key="2">
    <source>
        <dbReference type="SMART" id="SM00101"/>
    </source>
</evidence>
<feature type="domain" description="14-3-3" evidence="2">
    <location>
        <begin position="58"/>
        <end position="300"/>
    </location>
</feature>
<dbReference type="HOGENOM" id="CLU_058290_0_0_1"/>
<evidence type="ECO:0000313" key="4">
    <source>
        <dbReference type="Proteomes" id="UP000009168"/>
    </source>
</evidence>
<sequence>MNMLFNLIVNKEHKVSRQIRNLQNFKYILNQKNKKINKKQKEKFKLKQNTKEMSKYTREELIYLAKISEQTERFKDMLEYMKQVVNFEQELSVEERRLLSIAINYVLDADLRITNRVLSYIEQKEESNGSKHINLIKDYKKKLQDQICNFCYDSLELLDILISKSSTEAKVYFLTKKGNQYRYIVECQPCNTQAYDEATNFSLQTYRQAYDIAIKELNPTNHTRLSLALQLSVFYYEIMNDPTKACNLAKQAFNDAFADIEHIEEDQYRVATSIMQLLRDNITLWTAYENGEDDGVQVENI</sequence>
<dbReference type="InterPro" id="IPR036815">
    <property type="entry name" value="14-3-3_dom_sf"/>
</dbReference>
<proteinExistence type="inferred from homology"/>
<dbReference type="KEGG" id="tet:TTHERM_00160760"/>
<accession>Q22W56</accession>
<dbReference type="SMART" id="SM00101">
    <property type="entry name" value="14_3_3"/>
    <property type="match status" value="1"/>
</dbReference>